<feature type="region of interest" description="Disordered" evidence="1">
    <location>
        <begin position="1"/>
        <end position="53"/>
    </location>
</feature>
<name>A0A0K0DBT8_ANGCA</name>
<keyword evidence="2" id="KW-1185">Reference proteome</keyword>
<sequence length="75" mass="8597">MKWKVLPLVGVSRKSPELDDEKRKRVHDGGRPKSRMGLPDDISTSDGELKRFGDDDIQRRRRACDFDSLAMKCGH</sequence>
<feature type="compositionally biased region" description="Basic and acidic residues" evidence="1">
    <location>
        <begin position="14"/>
        <end position="31"/>
    </location>
</feature>
<evidence type="ECO:0000313" key="2">
    <source>
        <dbReference type="Proteomes" id="UP000035642"/>
    </source>
</evidence>
<evidence type="ECO:0000256" key="1">
    <source>
        <dbReference type="SAM" id="MobiDB-lite"/>
    </source>
</evidence>
<evidence type="ECO:0000313" key="3">
    <source>
        <dbReference type="WBParaSite" id="ACAC_0000793301-mRNA-1"/>
    </source>
</evidence>
<reference evidence="2" key="1">
    <citation type="submission" date="2012-09" db="EMBL/GenBank/DDBJ databases">
        <authorList>
            <person name="Martin A.A."/>
        </authorList>
    </citation>
    <scope>NUCLEOTIDE SEQUENCE</scope>
</reference>
<reference evidence="3" key="2">
    <citation type="submission" date="2017-02" db="UniProtKB">
        <authorList>
            <consortium name="WormBaseParasite"/>
        </authorList>
    </citation>
    <scope>IDENTIFICATION</scope>
</reference>
<accession>A0A0K0DBT8</accession>
<proteinExistence type="predicted"/>
<dbReference type="WBParaSite" id="ACAC_0000793301-mRNA-1">
    <property type="protein sequence ID" value="ACAC_0000793301-mRNA-1"/>
    <property type="gene ID" value="ACAC_0000793301"/>
</dbReference>
<organism evidence="2 3">
    <name type="scientific">Angiostrongylus cantonensis</name>
    <name type="common">Rat lungworm</name>
    <dbReference type="NCBI Taxonomy" id="6313"/>
    <lineage>
        <taxon>Eukaryota</taxon>
        <taxon>Metazoa</taxon>
        <taxon>Ecdysozoa</taxon>
        <taxon>Nematoda</taxon>
        <taxon>Chromadorea</taxon>
        <taxon>Rhabditida</taxon>
        <taxon>Rhabditina</taxon>
        <taxon>Rhabditomorpha</taxon>
        <taxon>Strongyloidea</taxon>
        <taxon>Metastrongylidae</taxon>
        <taxon>Angiostrongylus</taxon>
    </lineage>
</organism>
<protein>
    <submittedName>
        <fullName evidence="3">Uncharacterized protein</fullName>
    </submittedName>
</protein>
<dbReference type="Proteomes" id="UP000035642">
    <property type="component" value="Unassembled WGS sequence"/>
</dbReference>
<dbReference type="AlphaFoldDB" id="A0A0K0DBT8"/>